<name>A0A0B7GNG9_STRSA</name>
<dbReference type="EMBL" id="CDMW01000001">
    <property type="protein sequence ID" value="CEL89751.1"/>
    <property type="molecule type" value="Genomic_DNA"/>
</dbReference>
<gene>
    <name evidence="2" type="ORF">SSV_0437</name>
</gene>
<reference evidence="2 3" key="1">
    <citation type="submission" date="2015-01" db="EMBL/GenBank/DDBJ databases">
        <authorList>
            <person name="Pelicic Vladimir"/>
        </authorList>
    </citation>
    <scope>NUCLEOTIDE SEQUENCE [LARGE SCALE GENOMIC DNA]</scope>
    <source>
        <strain evidence="2 3">2908</strain>
    </source>
</reference>
<accession>A0A0B7GNG9</accession>
<organism evidence="2 3">
    <name type="scientific">Streptococcus sanguinis</name>
    <dbReference type="NCBI Taxonomy" id="1305"/>
    <lineage>
        <taxon>Bacteria</taxon>
        <taxon>Bacillati</taxon>
        <taxon>Bacillota</taxon>
        <taxon>Bacilli</taxon>
        <taxon>Lactobacillales</taxon>
        <taxon>Streptococcaceae</taxon>
        <taxon>Streptococcus</taxon>
    </lineage>
</organism>
<evidence type="ECO:0000256" key="1">
    <source>
        <dbReference type="SAM" id="MobiDB-lite"/>
    </source>
</evidence>
<feature type="region of interest" description="Disordered" evidence="1">
    <location>
        <begin position="95"/>
        <end position="116"/>
    </location>
</feature>
<evidence type="ECO:0000313" key="2">
    <source>
        <dbReference type="EMBL" id="CEL89751.1"/>
    </source>
</evidence>
<protein>
    <recommendedName>
        <fullName evidence="4">TIGR04197 family type VII secretion effector</fullName>
    </recommendedName>
</protein>
<proteinExistence type="predicted"/>
<dbReference type="AlphaFoldDB" id="A0A0B7GNG9"/>
<dbReference type="RefSeq" id="WP_072073516.1">
    <property type="nucleotide sequence ID" value="NZ_CDMW01000001.1"/>
</dbReference>
<evidence type="ECO:0000313" key="3">
    <source>
        <dbReference type="Proteomes" id="UP000183504"/>
    </source>
</evidence>
<evidence type="ECO:0008006" key="4">
    <source>
        <dbReference type="Google" id="ProtNLM"/>
    </source>
</evidence>
<dbReference type="InterPro" id="IPR021477">
    <property type="entry name" value="TVIIS_effector_SACOL2603_fam"/>
</dbReference>
<dbReference type="Proteomes" id="UP000183504">
    <property type="component" value="Unassembled WGS sequence"/>
</dbReference>
<sequence>MDQYQVKSDLSTAARHATAIGDANFLQMIAITRDSQTTVAGNSNANAGISHVESLQGQLGAHITSIIQNVHSVEAEFEDKDAMIRQSLTTNYLPPKKEPTVTKKDLGLNTLTTLEE</sequence>
<feature type="compositionally biased region" description="Basic and acidic residues" evidence="1">
    <location>
        <begin position="95"/>
        <end position="106"/>
    </location>
</feature>
<dbReference type="NCBIfam" id="TIGR04197">
    <property type="entry name" value="T7SS_SACOL2603"/>
    <property type="match status" value="1"/>
</dbReference>